<accession>T0R2N0</accession>
<dbReference type="Gene3D" id="2.30.29.30">
    <property type="entry name" value="Pleckstrin-homology domain (PH domain)/Phosphotyrosine-binding domain (PTB)"/>
    <property type="match status" value="1"/>
</dbReference>
<dbReference type="eggNOG" id="KOG1796">
    <property type="taxonomic scope" value="Eukaryota"/>
</dbReference>
<dbReference type="SUPFAM" id="SSF50729">
    <property type="entry name" value="PH domain-like"/>
    <property type="match status" value="1"/>
</dbReference>
<dbReference type="InterPro" id="IPR035892">
    <property type="entry name" value="C2_domain_sf"/>
</dbReference>
<dbReference type="SMART" id="SM00233">
    <property type="entry name" value="PH"/>
    <property type="match status" value="2"/>
</dbReference>
<dbReference type="Pfam" id="PF25036">
    <property type="entry name" value="VPS13_VAB"/>
    <property type="match status" value="2"/>
</dbReference>
<keyword evidence="8" id="KW-1185">Reference proteome</keyword>
<dbReference type="OrthoDB" id="428159at2759"/>
<name>T0R2N0_SAPDV</name>
<dbReference type="PANTHER" id="PTHR16166">
    <property type="entry name" value="VACUOLAR PROTEIN SORTING-ASSOCIATED PROTEIN VPS13"/>
    <property type="match status" value="1"/>
</dbReference>
<dbReference type="InterPro" id="IPR000008">
    <property type="entry name" value="C2_dom"/>
</dbReference>
<dbReference type="GO" id="GO:0006623">
    <property type="term" value="P:protein targeting to vacuole"/>
    <property type="evidence" value="ECO:0007669"/>
    <property type="project" value="TreeGrafter"/>
</dbReference>
<dbReference type="EMBL" id="JH767134">
    <property type="protein sequence ID" value="EQC41216.1"/>
    <property type="molecule type" value="Genomic_DNA"/>
</dbReference>
<reference evidence="7 8" key="1">
    <citation type="submission" date="2012-04" db="EMBL/GenBank/DDBJ databases">
        <title>The Genome Sequence of Saprolegnia declina VS20.</title>
        <authorList>
            <consortium name="The Broad Institute Genome Sequencing Platform"/>
            <person name="Russ C."/>
            <person name="Nusbaum C."/>
            <person name="Tyler B."/>
            <person name="van West P."/>
            <person name="Dieguez-Uribeondo J."/>
            <person name="de Bruijn I."/>
            <person name="Tripathy S."/>
            <person name="Jiang R."/>
            <person name="Young S.K."/>
            <person name="Zeng Q."/>
            <person name="Gargeya S."/>
            <person name="Fitzgerald M."/>
            <person name="Haas B."/>
            <person name="Abouelleil A."/>
            <person name="Alvarado L."/>
            <person name="Arachchi H.M."/>
            <person name="Berlin A."/>
            <person name="Chapman S.B."/>
            <person name="Goldberg J."/>
            <person name="Griggs A."/>
            <person name="Gujja S."/>
            <person name="Hansen M."/>
            <person name="Howarth C."/>
            <person name="Imamovic A."/>
            <person name="Larimer J."/>
            <person name="McCowen C."/>
            <person name="Montmayeur A."/>
            <person name="Murphy C."/>
            <person name="Neiman D."/>
            <person name="Pearson M."/>
            <person name="Priest M."/>
            <person name="Roberts A."/>
            <person name="Saif S."/>
            <person name="Shea T."/>
            <person name="Sisk P."/>
            <person name="Sykes S."/>
            <person name="Wortman J."/>
            <person name="Nusbaum C."/>
            <person name="Birren B."/>
        </authorList>
    </citation>
    <scope>NUCLEOTIDE SEQUENCE [LARGE SCALE GENOMIC DNA]</scope>
    <source>
        <strain evidence="7 8">VS20</strain>
    </source>
</reference>
<dbReference type="GeneID" id="19941918"/>
<feature type="chain" id="PRO_5004583679" evidence="4">
    <location>
        <begin position="23"/>
        <end position="4313"/>
    </location>
</feature>
<feature type="compositionally biased region" description="Low complexity" evidence="3">
    <location>
        <begin position="3294"/>
        <end position="3307"/>
    </location>
</feature>
<feature type="region of interest" description="Disordered" evidence="3">
    <location>
        <begin position="3281"/>
        <end position="3307"/>
    </location>
</feature>
<feature type="domain" description="PH" evidence="5">
    <location>
        <begin position="2987"/>
        <end position="3233"/>
    </location>
</feature>
<keyword evidence="2" id="KW-0175">Coiled coil</keyword>
<gene>
    <name evidence="7" type="ORF">SDRG_01191</name>
</gene>
<keyword evidence="4" id="KW-0732">Signal</keyword>
<evidence type="ECO:0000259" key="6">
    <source>
        <dbReference type="PROSITE" id="PS50004"/>
    </source>
</evidence>
<dbReference type="RefSeq" id="XP_008604930.1">
    <property type="nucleotide sequence ID" value="XM_008606708.1"/>
</dbReference>
<dbReference type="SUPFAM" id="SSF49562">
    <property type="entry name" value="C2 domain (Calcium/lipid-binding domain, CaLB)"/>
    <property type="match status" value="1"/>
</dbReference>
<dbReference type="Proteomes" id="UP000030762">
    <property type="component" value="Unassembled WGS sequence"/>
</dbReference>
<dbReference type="STRING" id="1156394.T0R2N0"/>
<evidence type="ECO:0000256" key="3">
    <source>
        <dbReference type="SAM" id="MobiDB-lite"/>
    </source>
</evidence>
<evidence type="ECO:0000313" key="8">
    <source>
        <dbReference type="Proteomes" id="UP000030762"/>
    </source>
</evidence>
<feature type="domain" description="C2" evidence="6">
    <location>
        <begin position="2327"/>
        <end position="2468"/>
    </location>
</feature>
<dbReference type="PANTHER" id="PTHR16166:SF93">
    <property type="entry name" value="INTERMEMBRANE LIPID TRANSFER PROTEIN VPS13"/>
    <property type="match status" value="1"/>
</dbReference>
<evidence type="ECO:0000313" key="7">
    <source>
        <dbReference type="EMBL" id="EQC41216.1"/>
    </source>
</evidence>
<proteinExistence type="inferred from homology"/>
<sequence length="4313" mass="478014">MIQRALALMLQRLLGKFLSLDAAQLELSIWDGDLTFTDLQMRLAVGRGKVGALQVQIPWRSLWSQPVVVKAQNIRIYAHAMSTSNEPATEAQVAASEEQDKTYLSTLLACIISNVQIELEDIEVRYECLEDSVEKTPGYVVCAIERVLLQNTDGNWVPSFIDPAGGAKESRKRLQVQDISTYVVPYALYTDPTSLIEDDTRFYVFHNWSSDVKATLSYQSAGAAIPDVELGIVLHQSSTVTPCSTCRSVSVQPDVLTFHLESVHVDVLCAVLNEVKAPYDHYDKLTELTASAQQNQGFVAVLTYAKQWLLADVEPIAPKTSHGSDSDDDDDDFQDAVSPPSLTIAVEITPPVHLSIFPRSENVHDEYDYSTERTHWILAIDGTRVLWRQSCVESEVQVAMHAISLQEFDPSTAVQSLLHVDRTSNAPWLDVVCRVPEYESRLVGAQMSLSWHMAHSMHFVVSEASCWKWNELISPMWQWWDRWSSLYPTKEVATTTTTTLAAAPLPLIDVAVRALTVELSMADPQPFVFGCHLDAFHVRTTETDASLTSAVSWAGMHLYSSSNALRHDMWACPSTSITLTSPTRSAWQPSAHQCTHSFVSGPSMPVAAVKPTGFGAHFCTSAEEMYFYTLKASLPAMAIEVTQDEFRHVHVLLGKWTGGSDATLSPQSSPHCTWIPTQYAQWAIECHVPSLALTTLDSGGVPWGRVAITECSLSSHVCSSLSHVSCSIESLLVLDVQSSKAMLRLASSTSIDAVSCPRSGFAFSDKMTLHGLALSLLHLQTRHVEAALYLPFLSHLTEWLAMGELHASLAAGHGAPHSPMPTLPAVWTPRDSIHNTWQVHVWLEHGLRVDLFHANDGTHDGCVRCDGSTSSLLGTITASHAAWSSFGYEPYCDVTTDVRGTLKQLVLTDQTHSLLPTPDTMRHRDVIGADGDAPQHVDFRFFATHDDETRGKMWTVLQLRLDAVAIWYLHRVYKQFSHYLRDVVLPKLLWAPLSLEQRRAVYLWHGDELDEDDDTGFVPVAPEVNTEFRLEMVAHDLQFALPKNSFSQDVIWLKSANGSLTTVHAAGSPSNFVQTGLFVDEEDGPGAMDVAPRGASSASRLQELRRRELRNLRRLVKSQRAQLLVSRGQLLADHKTALRQKHHYMHQGGLDAESVVIVSQANQACEILSAKFEAVEENLASLQTHLAFLESEIEATRSVDEEAGHERIRNGRYRSHSIEAIEESVSSMPQYAAGSLFGAEDAAFHDATEDAPTSHLPWLAIELIGLSGVSAHGSMFEHAICSLTVDYKDQFKRVHERLFNYPILVVSVLLNEWSLRLSEMQYAALIGLIKENVKEANSVVNEDTWPLCATCGGFHVDADGCDVEWLRVPVRVVDASLTLAKALQGPEMSSTLRFEELRMLVTMRTSDVMDIHVGTEALSIVDDAGQEVVRPMQAFAEASEPQVSIHAQTNWTDGVYTIHVCRSHVLVVPSSLAMLSNFFSWPFWAETPSSELGFVAPPLFEWKLMEVHVVFEKQSCFYLLEDLAVPTTRTLVLMAEVLFEYTMTQDVDAQTSTTKMDLTVEQRGFYFSSLPDLHIDVDFPLMNPFTLQMMHLMQYMAPTNKPDLDATQRNAISLHADKSAAVVQPVEARLSIQDFTLLGNIFHTYATTSVATAHCGPVLAYLDVPPRLLNDRLLADIGAMRVVLVNNSLGVPIADLVMSEIECQYEALLDDGASMSVGGILHCNYFNNSIYRWEPLIEPFEVQSISAMAETMDVKVNLPFTLNVNMTPAMAPLLSMEALHTMDAVTTGEKVTTPFWLQNSLGSDIKFSFAHGQSFIQKTVSHQEVVPIDCRDKSTHLRTFDKASEVDSLIFHKSNLTASHSLYVWVTNTKWASVHPVAVDVVGNVAICMKRTDDFEDDVLDPPVIVAEVSLQEDGSKLIHLHSQVLLRNETAMPLLLWGFSPPGHVHEWVVDRDATSYVPLHLIHPDARMSLRPSTDADYAPLASSFSVFEDDIKSANLSFTSAKRRFVKAGTCVCRFRQDHGVKQRELEKQLLPGFLVRDLPAWQCVYDVDAFVLLNTSVGSSSGSSKVTHRRLSTASSLHDDEATVVDDDTSTIFEEAPTTPGPKNNTAAVDVLEEAKHAKQGQSGGDPIFAHILTLKPYLTLHNRLASPVAYRVLAQSLQLVAEGILPVGDTLPLFQVNCAEDVFVSFRIENYNWSEPFNAVASKTAIPFKETIDSIALKGRVFPDNSAYKDTQGRVPELQLRLKRKDRDIVVYSGLWVVNHTGLPLEYCDALSRNPKTLEAVTTYLHARPGMSAAARFLPRASASKRRNLVSPNAFVSPVHQQARDDELRLFEKPALIVPVGLYVVVESAKDLFNSHKYWGHQSPYVKASLLIPKQDAKTNSLLESLFCTARTRPVVSGGLAPIFGHEHNNTLYLDFPKDVLHYQLPSASVVIEVRSTWLDTNLGILTIPLLDVLSRREFYAGFEWHDLTKRKVSRRATTTGVVGRIKLSISVATMHQMPSEDQPSWGTIATTPRGTMASSSSLPLVPLLRPTLSDAPFELTVYLSTNRFTSVELSVLPSTTLSDVIQQVLCVGGLSAGSTIVLSDYVFFELVLPRFVSLRSAGRPEGDRWYGHILTDMEAPLGNLGRKHGLHLCHRIAMNTLRLYDESSTASVHHSTPRALVLNRQQSFPAQSRPVEWGEVINFGSRSSSVSSHWDVLRVRTGRCSWSEPVRIHRNAMGNSGVAQQITLVDSSAVGAVKQYELALWSAYGSGVFADTIVTTLVPRYVLINRTSFPLWFRQHKCSVVSTLPLQSLQAYHWDKADEPKKSLEVTFASSEMEWSGPFALHSLGTTYLKLRGKDDPHAIYILQAQLELVGGSIVCVFCDESKRWPPYRIDNFTSFRLHFHQSHWPDDIWDEVGPRSSVPYSWDSHEGSLSVSADGAQTHVLERFLEVRFMQVSSSLSSVDASNAIVDTKEYNLDAMQKHKRLQLTRSLPASLFNGGCAREGLLLKKDNAFNWSKRYFRVHEHMVYYFLTDTDHALRGVIDLGLGSSIAVKGWAKPTRKPSTSSMNPLRSVSKSISDTLFGEDKSSTDPFLNIALKMQSVEFAVWLASLIKRTLWLEAKATEWLKALAATDLTPTQLFLAAGRDIVQLILDEDLAPSRNHAGATAQHLLQCGMLMVWNPPPDMDVDNIVFEDSDVLYRVSIPTPPPTPSTTFTLLTPSKSYVLRTESHEETRLWCVALRQAIVLAMDFVHEASRQRHEKARPRDNEKAGATTKTYVHARVRADGPTKVLELTEGGEEDDDAGARDASSLRALDESSSSMAPIAPRSVSLFQHVTVQCTLHSVGLSCVNATPMEVLYVSLQGLTCSFLRHETKMQFAITVRDIQADNQVPDATFTTMLCPKEVAASDDAPASFHCDDCRAEHPSAAVAFHFCCGWSNEQGSTDYFEYCSFHLLPMMVQLDEELVSVLRSFLMQVIYQQQGAAGQKFLNHSTMDVAPTLSARQVAVDFKACIESSELDPLNNLSLLESATTSTSLERKVYFALLHIHPVELDLTFRSDVISGSRMLQNSISTTRNELSYEHGASDDDGGHMQEAVAAWIPSLSMHVPDLDNAPIRLNALIVEHAFGTSGEVTRRVTKYYTRQLWKQVHKVLGSFDFLGNPAGLLDHLGTAVRDLIVEPIQGARTGTGITGTGVGFGKGLAKGATSFVTNFIDGTSDATSKVTGTFGQGLATMSFDDHYQQARAKARRRHVRGFKEGLIQGSRELTLGMVEGVTGVVLNPIRGAQSDGAVGFLKGTVTGILGLPMKPVAGVFDFASRATQGIRNRSLAYGRQGLRVRLPRVFGRYNELRCYKEEDVAAHLLVSKTGTNEKIIYHARVEQHVAADQLARKAKLAQQTPPFLPLHRHVLRMERFESATDVDEGGARATYAVVFQKKALGLELETDFYNECVIIKTCLDKSSVQSATTTTRSVTQKLLQPGDILVMIGDVDVRRIGFRETIDMIKGAARPVTITFESADVLATQRNASDSDNDDDEDVGKTFVYSPSPSFRNLPPTPSVYAKLKVTQVHWVIITDTRVLYVQWAPEASYADASLEWSAPLQYIHSIDVEKGDAIRLHLRVGVNSLFTGPLSRPEWRHETPAAIDAMKTFASVMRHSFRSEMADVQEVYPSDTSFSGNLRVGFGTGSKRRRWVVLCRNCVYLFTPHSPRVLRYIVPLGRMALVKGATPLTWTLNGLLPGEALQFCSVDGPVVGQRMDLHVHMVAEKPEDVEMWVSALTHAAGKGMRHSKGTRFYAPSEATTLTIGCHEAKPHIVDSLADALRKTLAVFKA</sequence>
<dbReference type="PROSITE" id="PS50004">
    <property type="entry name" value="C2"/>
    <property type="match status" value="1"/>
</dbReference>
<dbReference type="PROSITE" id="PS50003">
    <property type="entry name" value="PH_DOMAIN"/>
    <property type="match status" value="1"/>
</dbReference>
<dbReference type="InterPro" id="IPR009543">
    <property type="entry name" value="VPS13_VAB"/>
</dbReference>
<dbReference type="GO" id="GO:0045053">
    <property type="term" value="P:protein retention in Golgi apparatus"/>
    <property type="evidence" value="ECO:0007669"/>
    <property type="project" value="TreeGrafter"/>
</dbReference>
<feature type="coiled-coil region" evidence="2">
    <location>
        <begin position="1158"/>
        <end position="1192"/>
    </location>
</feature>
<protein>
    <submittedName>
        <fullName evidence="7">Uncharacterized protein</fullName>
    </submittedName>
</protein>
<evidence type="ECO:0000256" key="2">
    <source>
        <dbReference type="SAM" id="Coils"/>
    </source>
</evidence>
<dbReference type="InterPro" id="IPR001849">
    <property type="entry name" value="PH_domain"/>
</dbReference>
<dbReference type="OMA" id="NSIYRWE"/>
<dbReference type="eggNOG" id="KOG1809">
    <property type="taxonomic scope" value="Eukaryota"/>
</dbReference>
<dbReference type="VEuPathDB" id="FungiDB:SDRG_01191"/>
<organism evidence="7 8">
    <name type="scientific">Saprolegnia diclina (strain VS20)</name>
    <dbReference type="NCBI Taxonomy" id="1156394"/>
    <lineage>
        <taxon>Eukaryota</taxon>
        <taxon>Sar</taxon>
        <taxon>Stramenopiles</taxon>
        <taxon>Oomycota</taxon>
        <taxon>Saprolegniomycetes</taxon>
        <taxon>Saprolegniales</taxon>
        <taxon>Saprolegniaceae</taxon>
        <taxon>Saprolegnia</taxon>
    </lineage>
</organism>
<feature type="signal peptide" evidence="4">
    <location>
        <begin position="1"/>
        <end position="22"/>
    </location>
</feature>
<evidence type="ECO:0000256" key="4">
    <source>
        <dbReference type="SAM" id="SignalP"/>
    </source>
</evidence>
<comment type="similarity">
    <text evidence="1">Belongs to the VPS13 family.</text>
</comment>
<evidence type="ECO:0000259" key="5">
    <source>
        <dbReference type="PROSITE" id="PS50003"/>
    </source>
</evidence>
<evidence type="ECO:0000256" key="1">
    <source>
        <dbReference type="ARBA" id="ARBA00006545"/>
    </source>
</evidence>
<dbReference type="InterPro" id="IPR011993">
    <property type="entry name" value="PH-like_dom_sf"/>
</dbReference>
<dbReference type="InParanoid" id="T0R2N0"/>
<dbReference type="InterPro" id="IPR026847">
    <property type="entry name" value="VPS13"/>
</dbReference>